<evidence type="ECO:0000313" key="2">
    <source>
        <dbReference type="Proteomes" id="UP000179099"/>
    </source>
</evidence>
<dbReference type="AlphaFoldDB" id="A0A1G2F7E9"/>
<dbReference type="Proteomes" id="UP000179099">
    <property type="component" value="Unassembled WGS sequence"/>
</dbReference>
<protein>
    <submittedName>
        <fullName evidence="1">Uncharacterized protein</fullName>
    </submittedName>
</protein>
<proteinExistence type="predicted"/>
<dbReference type="STRING" id="1801992.A2Y98_00770"/>
<gene>
    <name evidence="1" type="ORF">A2Y98_00770</name>
</gene>
<accession>A0A1G2F7E9</accession>
<name>A0A1G2F7E9_9BACT</name>
<evidence type="ECO:0000313" key="1">
    <source>
        <dbReference type="EMBL" id="OGZ33985.1"/>
    </source>
</evidence>
<dbReference type="EMBL" id="MHMW01000021">
    <property type="protein sequence ID" value="OGZ33985.1"/>
    <property type="molecule type" value="Genomic_DNA"/>
</dbReference>
<reference evidence="1 2" key="1">
    <citation type="journal article" date="2016" name="Nat. Commun.">
        <title>Thousands of microbial genomes shed light on interconnected biogeochemical processes in an aquifer system.</title>
        <authorList>
            <person name="Anantharaman K."/>
            <person name="Brown C.T."/>
            <person name="Hug L.A."/>
            <person name="Sharon I."/>
            <person name="Castelle C.J."/>
            <person name="Probst A.J."/>
            <person name="Thomas B.C."/>
            <person name="Singh A."/>
            <person name="Wilkins M.J."/>
            <person name="Karaoz U."/>
            <person name="Brodie E.L."/>
            <person name="Williams K.H."/>
            <person name="Hubbard S.S."/>
            <person name="Banfield J.F."/>
        </authorList>
    </citation>
    <scope>NUCLEOTIDE SEQUENCE [LARGE SCALE GENOMIC DNA]</scope>
</reference>
<sequence length="100" mass="11692">MRLNFKNIKDSPLNLMRQAGYSYVGRDERIEEEAYERRLSSGDYPKFHVYIKREGDFVFVNLHLDQKEPSYSGSPAHSGEYEENEVLQKEAGIIKKVFSD</sequence>
<comment type="caution">
    <text evidence="1">The sequence shown here is derived from an EMBL/GenBank/DDBJ whole genome shotgun (WGS) entry which is preliminary data.</text>
</comment>
<organism evidence="1 2">
    <name type="scientific">Candidatus Portnoybacteria bacterium RBG_19FT_COMBO_36_7</name>
    <dbReference type="NCBI Taxonomy" id="1801992"/>
    <lineage>
        <taxon>Bacteria</taxon>
        <taxon>Candidatus Portnoyibacteriota</taxon>
    </lineage>
</organism>